<dbReference type="AlphaFoldDB" id="A0A425HPT8"/>
<dbReference type="EMBL" id="AHIV02001906">
    <property type="protein sequence ID" value="RQX68011.1"/>
    <property type="molecule type" value="Genomic_DNA"/>
</dbReference>
<gene>
    <name evidence="1" type="ORF">TGCAST_322400</name>
</gene>
<evidence type="ECO:0000313" key="1">
    <source>
        <dbReference type="EMBL" id="RQX68011.1"/>
    </source>
</evidence>
<sequence length="129" mass="14003">MQEAVVSDEERRHDTVVVDNSVRSRHDCVGLCVQATLSSSPVPGAEGESAVAMKQVTAYVHLLPHLMNGVRQKHWRTVSLLVWRGKVLCPVATCVAIDTDFGVEGCVQVIGGKIFGQQQAADFVLFSVQ</sequence>
<proteinExistence type="predicted"/>
<protein>
    <submittedName>
        <fullName evidence="1">Uncharacterized protein</fullName>
    </submittedName>
</protein>
<organism evidence="1 2">
    <name type="scientific">Toxoplasma gondii CAST</name>
    <dbReference type="NCBI Taxonomy" id="943122"/>
    <lineage>
        <taxon>Eukaryota</taxon>
        <taxon>Sar</taxon>
        <taxon>Alveolata</taxon>
        <taxon>Apicomplexa</taxon>
        <taxon>Conoidasida</taxon>
        <taxon>Coccidia</taxon>
        <taxon>Eucoccidiorida</taxon>
        <taxon>Eimeriorina</taxon>
        <taxon>Sarcocystidae</taxon>
        <taxon>Toxoplasma</taxon>
    </lineage>
</organism>
<reference evidence="1 2" key="1">
    <citation type="submission" date="2017-10" db="EMBL/GenBank/DDBJ databases">
        <authorList>
            <person name="Sibley D."/>
            <person name="Venepally P."/>
            <person name="Karamycheva S."/>
            <person name="Hadjithomas M."/>
            <person name="Khan A."/>
            <person name="Brunk B."/>
            <person name="Roos D."/>
            <person name="Caler E."/>
            <person name="Lorenzi H."/>
        </authorList>
    </citation>
    <scope>NUCLEOTIDE SEQUENCE [LARGE SCALE GENOMIC DNA]</scope>
    <source>
        <strain evidence="1 2">CAST</strain>
    </source>
</reference>
<name>A0A425HPT8_TOXGO</name>
<dbReference type="VEuPathDB" id="ToxoDB:TGCAST_322400"/>
<evidence type="ECO:0000313" key="2">
    <source>
        <dbReference type="Proteomes" id="UP000284452"/>
    </source>
</evidence>
<accession>A0A425HPT8</accession>
<comment type="caution">
    <text evidence="1">The sequence shown here is derived from an EMBL/GenBank/DDBJ whole genome shotgun (WGS) entry which is preliminary data.</text>
</comment>
<dbReference type="Proteomes" id="UP000284452">
    <property type="component" value="Unassembled WGS sequence"/>
</dbReference>